<gene>
    <name evidence="2" type="ORF">UFOPK4237_00561</name>
</gene>
<protein>
    <submittedName>
        <fullName evidence="2">Unannotated protein</fullName>
    </submittedName>
</protein>
<keyword evidence="1" id="KW-0472">Membrane</keyword>
<name>A0A6J7S752_9ZZZZ</name>
<evidence type="ECO:0000256" key="1">
    <source>
        <dbReference type="SAM" id="Phobius"/>
    </source>
</evidence>
<proteinExistence type="predicted"/>
<organism evidence="2">
    <name type="scientific">freshwater metagenome</name>
    <dbReference type="NCBI Taxonomy" id="449393"/>
    <lineage>
        <taxon>unclassified sequences</taxon>
        <taxon>metagenomes</taxon>
        <taxon>ecological metagenomes</taxon>
    </lineage>
</organism>
<keyword evidence="1" id="KW-0812">Transmembrane</keyword>
<evidence type="ECO:0000313" key="2">
    <source>
        <dbReference type="EMBL" id="CAB5037023.1"/>
    </source>
</evidence>
<accession>A0A6J7S752</accession>
<dbReference type="EMBL" id="CAFBPZ010000025">
    <property type="protein sequence ID" value="CAB5037023.1"/>
    <property type="molecule type" value="Genomic_DNA"/>
</dbReference>
<keyword evidence="1" id="KW-1133">Transmembrane helix</keyword>
<reference evidence="2" key="1">
    <citation type="submission" date="2020-05" db="EMBL/GenBank/DDBJ databases">
        <authorList>
            <person name="Chiriac C."/>
            <person name="Salcher M."/>
            <person name="Ghai R."/>
            <person name="Kavagutti S V."/>
        </authorList>
    </citation>
    <scope>NUCLEOTIDE SEQUENCE</scope>
</reference>
<sequence>MKIVVLYAIIILFADTKTCNTRVFAFSSVACTISWTVAAMWAYEKTKVLHVDPVVKS</sequence>
<feature type="transmembrane region" description="Helical" evidence="1">
    <location>
        <begin position="24"/>
        <end position="43"/>
    </location>
</feature>
<dbReference type="AlphaFoldDB" id="A0A6J7S752"/>